<name>A0ACC1CT66_9NEOP</name>
<protein>
    <submittedName>
        <fullName evidence="1">Uncharacterized protein</fullName>
    </submittedName>
</protein>
<accession>A0ACC1CT66</accession>
<proteinExistence type="predicted"/>
<organism evidence="1 2">
    <name type="scientific">Dendrolimus kikuchii</name>
    <dbReference type="NCBI Taxonomy" id="765133"/>
    <lineage>
        <taxon>Eukaryota</taxon>
        <taxon>Metazoa</taxon>
        <taxon>Ecdysozoa</taxon>
        <taxon>Arthropoda</taxon>
        <taxon>Hexapoda</taxon>
        <taxon>Insecta</taxon>
        <taxon>Pterygota</taxon>
        <taxon>Neoptera</taxon>
        <taxon>Endopterygota</taxon>
        <taxon>Lepidoptera</taxon>
        <taxon>Glossata</taxon>
        <taxon>Ditrysia</taxon>
        <taxon>Bombycoidea</taxon>
        <taxon>Lasiocampidae</taxon>
        <taxon>Dendrolimus</taxon>
    </lineage>
</organism>
<sequence>MSTNALFNAVQQYLVSHCMYADDEWLLGCVEYLTSDSSKNLTERDIKNLAKEQWLLNDLKDICPGSLPPNLQRQAKTVLTDRYVVQINAAIDIGTPAYQQYLKLQKINMENVDATTKFEDKIANHRMIKLFLTDGVQEITAIEYKPMRNLTCDITPGCKILIKGPVDCRRGTILLTENNVELLGGEVSDFAETNSLAGLLSSKLGLPTLQESEHNTTIQHPINITIPTLHTQMPPPSFDSEQSSKPVARVTSLQAFNDDFDVEEIAEIEEQLDNWKIPERDQSNKRPCTDHNMEPEKKFKSDNRPEDYPDNDDDIFFNEDEDYLRQMEDEIERDFSAKIKSENFDNISTIAKNTGNDITCEKPTAGVMIPNKSWSNTLSSKIAIDVSSNLIPKGGFTANSNKVDTKKAEIIAVKRLKFPIHVTSEPYTFIKQILDLSETERAGRVFIVKAQIMKLLSKLFVGKDGWCLKCTIIDGTGALDVDFTSEVLSNLVGFTPQEMNQLKKEMASHPELRKKAVEALQNAKDKLQVLYCLIELTMLEVPKITNLIPFDQTHVDLLKKRLQSTGL</sequence>
<keyword evidence="2" id="KW-1185">Reference proteome</keyword>
<dbReference type="EMBL" id="CM034403">
    <property type="protein sequence ID" value="KAJ0174843.1"/>
    <property type="molecule type" value="Genomic_DNA"/>
</dbReference>
<dbReference type="Proteomes" id="UP000824533">
    <property type="component" value="Linkage Group LG17"/>
</dbReference>
<evidence type="ECO:0000313" key="1">
    <source>
        <dbReference type="EMBL" id="KAJ0174843.1"/>
    </source>
</evidence>
<comment type="caution">
    <text evidence="1">The sequence shown here is derived from an EMBL/GenBank/DDBJ whole genome shotgun (WGS) entry which is preliminary data.</text>
</comment>
<evidence type="ECO:0000313" key="2">
    <source>
        <dbReference type="Proteomes" id="UP000824533"/>
    </source>
</evidence>
<reference evidence="1 2" key="1">
    <citation type="journal article" date="2021" name="Front. Genet.">
        <title>Chromosome-Level Genome Assembly Reveals Significant Gene Expansion in the Toll and IMD Signaling Pathways of Dendrolimus kikuchii.</title>
        <authorList>
            <person name="Zhou J."/>
            <person name="Wu P."/>
            <person name="Xiong Z."/>
            <person name="Liu N."/>
            <person name="Zhao N."/>
            <person name="Ji M."/>
            <person name="Qiu Y."/>
            <person name="Yang B."/>
        </authorList>
    </citation>
    <scope>NUCLEOTIDE SEQUENCE [LARGE SCALE GENOMIC DNA]</scope>
    <source>
        <strain evidence="1">Ann1</strain>
    </source>
</reference>
<gene>
    <name evidence="1" type="ORF">K1T71_009951</name>
</gene>